<dbReference type="GO" id="GO:0003677">
    <property type="term" value="F:DNA binding"/>
    <property type="evidence" value="ECO:0007669"/>
    <property type="project" value="UniProtKB-UniRule"/>
</dbReference>
<dbReference type="EMBL" id="AP014809">
    <property type="protein sequence ID" value="BAU92115.1"/>
    <property type="molecule type" value="Genomic_DNA"/>
</dbReference>
<evidence type="ECO:0000256" key="5">
    <source>
        <dbReference type="ARBA" id="ARBA00022801"/>
    </source>
</evidence>
<keyword evidence="7 11" id="KW-0238">DNA-binding</keyword>
<keyword evidence="3 11" id="KW-0547">Nucleotide-binding</keyword>
<dbReference type="InterPro" id="IPR027417">
    <property type="entry name" value="P-loop_NTPase"/>
</dbReference>
<dbReference type="InterPro" id="IPR003593">
    <property type="entry name" value="AAA+_ATPase"/>
</dbReference>
<keyword evidence="8 11" id="KW-0234">DNA repair</keyword>
<keyword evidence="1 11" id="KW-0963">Cytoplasm</keyword>
<dbReference type="PANTHER" id="PTHR42855:SF1">
    <property type="entry name" value="ABC TRANSPORTER DOMAIN-CONTAINING PROTEIN"/>
    <property type="match status" value="1"/>
</dbReference>
<feature type="domain" description="ABC transporter" evidence="13">
    <location>
        <begin position="7"/>
        <end position="217"/>
    </location>
</feature>
<evidence type="ECO:0000313" key="15">
    <source>
        <dbReference type="Proteomes" id="UP000218288"/>
    </source>
</evidence>
<gene>
    <name evidence="11" type="primary">uup</name>
    <name evidence="14" type="ORF">MPPM_3510</name>
</gene>
<dbReference type="GO" id="GO:0005524">
    <property type="term" value="F:ATP binding"/>
    <property type="evidence" value="ECO:0007669"/>
    <property type="project" value="UniProtKB-UniRule"/>
</dbReference>
<dbReference type="HAMAP" id="MF_00848">
    <property type="entry name" value="Uup"/>
    <property type="match status" value="1"/>
</dbReference>
<dbReference type="InterPro" id="IPR051309">
    <property type="entry name" value="ABCF_ATPase"/>
</dbReference>
<dbReference type="PROSITE" id="PS00211">
    <property type="entry name" value="ABC_TRANSPORTER_1"/>
    <property type="match status" value="1"/>
</dbReference>
<dbReference type="AlphaFoldDB" id="A0A160PHB8"/>
<organism evidence="14 15">
    <name type="scientific">Methylorubrum populi</name>
    <dbReference type="NCBI Taxonomy" id="223967"/>
    <lineage>
        <taxon>Bacteria</taxon>
        <taxon>Pseudomonadati</taxon>
        <taxon>Pseudomonadota</taxon>
        <taxon>Alphaproteobacteria</taxon>
        <taxon>Hyphomicrobiales</taxon>
        <taxon>Methylobacteriaceae</taxon>
        <taxon>Methylorubrum</taxon>
    </lineage>
</organism>
<dbReference type="Pfam" id="PF16326">
    <property type="entry name" value="ABC_tran_CTD"/>
    <property type="match status" value="1"/>
</dbReference>
<evidence type="ECO:0000313" key="14">
    <source>
        <dbReference type="EMBL" id="BAU92115.1"/>
    </source>
</evidence>
<dbReference type="RefSeq" id="WP_096486120.1">
    <property type="nucleotide sequence ID" value="NZ_AP014809.1"/>
</dbReference>
<dbReference type="InterPro" id="IPR003439">
    <property type="entry name" value="ABC_transporter-like_ATP-bd"/>
</dbReference>
<evidence type="ECO:0000256" key="2">
    <source>
        <dbReference type="ARBA" id="ARBA00022737"/>
    </source>
</evidence>
<dbReference type="InterPro" id="IPR037118">
    <property type="entry name" value="Val-tRNA_synth_C_sf"/>
</dbReference>
<dbReference type="SUPFAM" id="SSF52540">
    <property type="entry name" value="P-loop containing nucleoside triphosphate hydrolases"/>
    <property type="match status" value="2"/>
</dbReference>
<dbReference type="InterPro" id="IPR017871">
    <property type="entry name" value="ABC_transporter-like_CS"/>
</dbReference>
<evidence type="ECO:0000256" key="3">
    <source>
        <dbReference type="ARBA" id="ARBA00022741"/>
    </source>
</evidence>
<reference evidence="14 15" key="1">
    <citation type="journal article" date="2016" name="Genome Announc.">
        <title>Complete Genome Sequence of Methylobacterium populi P-1M, Isolated from Pink-Pigmented Household Biofilm.</title>
        <authorList>
            <person name="Morohoshi T."/>
            <person name="Ikeda T."/>
        </authorList>
    </citation>
    <scope>NUCLEOTIDE SEQUENCE [LARGE SCALE GENOMIC DNA]</scope>
    <source>
        <strain evidence="14 15">P-1M</strain>
    </source>
</reference>
<evidence type="ECO:0000256" key="11">
    <source>
        <dbReference type="HAMAP-Rule" id="MF_00848"/>
    </source>
</evidence>
<dbReference type="OrthoDB" id="9762369at2"/>
<dbReference type="Gene3D" id="1.10.287.380">
    <property type="entry name" value="Valyl-tRNA synthetase, C-terminal domain"/>
    <property type="match status" value="1"/>
</dbReference>
<dbReference type="GO" id="GO:0043022">
    <property type="term" value="F:ribosome binding"/>
    <property type="evidence" value="ECO:0007669"/>
    <property type="project" value="UniProtKB-UniRule"/>
</dbReference>
<comment type="catalytic activity">
    <reaction evidence="9 11">
        <text>ATP + H2O = ADP + phosphate + H(+)</text>
        <dbReference type="Rhea" id="RHEA:13065"/>
        <dbReference type="ChEBI" id="CHEBI:15377"/>
        <dbReference type="ChEBI" id="CHEBI:15378"/>
        <dbReference type="ChEBI" id="CHEBI:30616"/>
        <dbReference type="ChEBI" id="CHEBI:43474"/>
        <dbReference type="ChEBI" id="CHEBI:456216"/>
    </reaction>
</comment>
<feature type="compositionally biased region" description="Basic and acidic residues" evidence="12">
    <location>
        <begin position="497"/>
        <end position="526"/>
    </location>
</feature>
<feature type="region of interest" description="Disordered" evidence="12">
    <location>
        <begin position="495"/>
        <end position="532"/>
    </location>
</feature>
<dbReference type="InterPro" id="IPR032524">
    <property type="entry name" value="ABC_tran_C"/>
</dbReference>
<dbReference type="Pfam" id="PF00005">
    <property type="entry name" value="ABC_tran"/>
    <property type="match status" value="2"/>
</dbReference>
<feature type="domain" description="ABC transporter" evidence="13">
    <location>
        <begin position="284"/>
        <end position="501"/>
    </location>
</feature>
<dbReference type="InterPro" id="IPR043686">
    <property type="entry name" value="Uup"/>
</dbReference>
<evidence type="ECO:0000256" key="4">
    <source>
        <dbReference type="ARBA" id="ARBA00022763"/>
    </source>
</evidence>
<proteinExistence type="inferred from homology"/>
<feature type="binding site" evidence="11">
    <location>
        <begin position="316"/>
        <end position="323"/>
    </location>
    <ligand>
        <name>ATP</name>
        <dbReference type="ChEBI" id="CHEBI:30616"/>
        <label>2</label>
    </ligand>
</feature>
<dbReference type="FunFam" id="3.40.50.300:FF:000309">
    <property type="entry name" value="ABC transporter ATP-binding protein"/>
    <property type="match status" value="1"/>
</dbReference>
<keyword evidence="6 11" id="KW-0067">ATP-binding</keyword>
<evidence type="ECO:0000256" key="6">
    <source>
        <dbReference type="ARBA" id="ARBA00022840"/>
    </source>
</evidence>
<evidence type="ECO:0000256" key="12">
    <source>
        <dbReference type="SAM" id="MobiDB-lite"/>
    </source>
</evidence>
<name>A0A160PHB8_9HYPH</name>
<dbReference type="GO" id="GO:0005737">
    <property type="term" value="C:cytoplasm"/>
    <property type="evidence" value="ECO:0007669"/>
    <property type="project" value="UniProtKB-SubCell"/>
</dbReference>
<evidence type="ECO:0000256" key="10">
    <source>
        <dbReference type="ARBA" id="ARBA00061478"/>
    </source>
</evidence>
<evidence type="ECO:0000256" key="9">
    <source>
        <dbReference type="ARBA" id="ARBA00049360"/>
    </source>
</evidence>
<keyword evidence="4 11" id="KW-0227">DNA damage</keyword>
<evidence type="ECO:0000256" key="7">
    <source>
        <dbReference type="ARBA" id="ARBA00023125"/>
    </source>
</evidence>
<dbReference type="Proteomes" id="UP000218288">
    <property type="component" value="Chromosome"/>
</dbReference>
<dbReference type="PROSITE" id="PS50893">
    <property type="entry name" value="ABC_TRANSPORTER_2"/>
    <property type="match status" value="2"/>
</dbReference>
<sequence length="611" mass="67044">MAAPPLLTLQDVALTFGGTPLIERAELTIAPGERTCLVGRNGSGKSTLMRIAAGLVEPDRAVRFVQPGTTIRYLAQEPDFSGFETTQAFAEAGLAPGDDPHRARYLLESLGLNGSEDPRRLSGGEARRTALAQALAPEPDILLLDEPTNHLDLPAIEWLESELKRTRSALVLISHDRRFLSALSRATVWLDRGVTRRIEQGFSSFEAWRDAFFEEEERDKHKLDRKIADEEHWLRYGVTARRKRNVRRLADLQNLRKQSREHRRPVGQAVLTASEGAASGTLIAEAKHVSKSYGERRIVHDLTLRVLRGDRLGIVGPNGAGKTTLINLLTGALAPDSGEMRLGTGLNMVHLDQARAVLEPSATVTEVLTGGRGDTVTVGGRSRHVIGYLKDFLFAPEQARTPVSVLSGGERNRLLIARALAQPSNLLVLDEPTNDLDLETLDLLQEMLGEYAGTLILVSHDRDFLDRVAGTVLVSEGEGRWVEYAGGYTDMLSQRGRGVEARTEARGDGSDKAGRERSEPREKAPRAEAGPARTKLGFKEQHELKTLPTRMAELEAGIAKLREILSDPGLYGRDPGRFQKATAMLGAAETELAAAEERWLTLEMQRESQGG</sequence>
<protein>
    <recommendedName>
        <fullName evidence="11">ATP-binding protein Uup</fullName>
        <ecNumber evidence="11">3.6.1.-</ecNumber>
    </recommendedName>
</protein>
<dbReference type="Gene3D" id="3.40.50.300">
    <property type="entry name" value="P-loop containing nucleotide triphosphate hydrolases"/>
    <property type="match status" value="2"/>
</dbReference>
<comment type="similarity">
    <text evidence="10 11">Belongs to the ABC transporter superfamily. ABCF family. Uup subfamily.</text>
</comment>
<comment type="subcellular location">
    <subcellularLocation>
        <location evidence="11">Cytoplasm</location>
    </subcellularLocation>
    <text evidence="11">Associates with ribosomes.</text>
</comment>
<dbReference type="GO" id="GO:0006281">
    <property type="term" value="P:DNA repair"/>
    <property type="evidence" value="ECO:0007669"/>
    <property type="project" value="UniProtKB-KW"/>
</dbReference>
<dbReference type="EC" id="3.6.1.-" evidence="11"/>
<accession>A0A160PHB8</accession>
<feature type="binding site" evidence="11">
    <location>
        <begin position="39"/>
        <end position="46"/>
    </location>
    <ligand>
        <name>ATP</name>
        <dbReference type="ChEBI" id="CHEBI:30616"/>
        <label>1</label>
    </ligand>
</feature>
<dbReference type="SMART" id="SM00382">
    <property type="entry name" value="AAA"/>
    <property type="match status" value="2"/>
</dbReference>
<evidence type="ECO:0000259" key="13">
    <source>
        <dbReference type="PROSITE" id="PS50893"/>
    </source>
</evidence>
<evidence type="ECO:0000256" key="1">
    <source>
        <dbReference type="ARBA" id="ARBA00022490"/>
    </source>
</evidence>
<dbReference type="CDD" id="cd03221">
    <property type="entry name" value="ABCF_EF-3"/>
    <property type="match status" value="2"/>
</dbReference>
<dbReference type="GO" id="GO:0016887">
    <property type="term" value="F:ATP hydrolysis activity"/>
    <property type="evidence" value="ECO:0007669"/>
    <property type="project" value="UniProtKB-UniRule"/>
</dbReference>
<comment type="function">
    <text evidence="11">Probably plays a role in ribosome assembly or function. May be involved in resolution of branched DNA intermediates that result from template switching in postreplication gaps. Binds DNA and has ATPase activity.</text>
</comment>
<evidence type="ECO:0000256" key="8">
    <source>
        <dbReference type="ARBA" id="ARBA00023204"/>
    </source>
</evidence>
<dbReference type="PANTHER" id="PTHR42855">
    <property type="entry name" value="ABC TRANSPORTER ATP-BINDING SUBUNIT"/>
    <property type="match status" value="1"/>
</dbReference>
<keyword evidence="5 11" id="KW-0378">Hydrolase</keyword>
<keyword evidence="2 11" id="KW-0677">Repeat</keyword>